<sequence>MRIFRVLEACGPCSTTNSLNQQPLPSAAMPTFLSHLLLISAVSIFIFITVARTPQRDTQVLPWRTFERWWWLQDGNARDGQRDGGETEPPTESEFAHWLLYGVERALFSICSVVSLRCFLGS</sequence>
<reference evidence="2 3" key="1">
    <citation type="journal article" date="2015" name="Genome Biol.">
        <title>Comparative genomics of Steinernema reveals deeply conserved gene regulatory networks.</title>
        <authorList>
            <person name="Dillman A.R."/>
            <person name="Macchietto M."/>
            <person name="Porter C.F."/>
            <person name="Rogers A."/>
            <person name="Williams B."/>
            <person name="Antoshechkin I."/>
            <person name="Lee M.M."/>
            <person name="Goodwin Z."/>
            <person name="Lu X."/>
            <person name="Lewis E.E."/>
            <person name="Goodrich-Blair H."/>
            <person name="Stock S.P."/>
            <person name="Adams B.J."/>
            <person name="Sternberg P.W."/>
            <person name="Mortazavi A."/>
        </authorList>
    </citation>
    <scope>NUCLEOTIDE SEQUENCE [LARGE SCALE GENOMIC DNA]</scope>
    <source>
        <strain evidence="2 3">ALL</strain>
    </source>
</reference>
<accession>A0A4U8V0U2</accession>
<keyword evidence="1" id="KW-0812">Transmembrane</keyword>
<feature type="transmembrane region" description="Helical" evidence="1">
    <location>
        <begin position="32"/>
        <end position="51"/>
    </location>
</feature>
<organism evidence="2 3">
    <name type="scientific">Steinernema carpocapsae</name>
    <name type="common">Entomopathogenic nematode</name>
    <dbReference type="NCBI Taxonomy" id="34508"/>
    <lineage>
        <taxon>Eukaryota</taxon>
        <taxon>Metazoa</taxon>
        <taxon>Ecdysozoa</taxon>
        <taxon>Nematoda</taxon>
        <taxon>Chromadorea</taxon>
        <taxon>Rhabditida</taxon>
        <taxon>Tylenchina</taxon>
        <taxon>Panagrolaimomorpha</taxon>
        <taxon>Strongyloidoidea</taxon>
        <taxon>Steinernematidae</taxon>
        <taxon>Steinernema</taxon>
    </lineage>
</organism>
<evidence type="ECO:0000313" key="2">
    <source>
        <dbReference type="EMBL" id="TMS39024.1"/>
    </source>
</evidence>
<keyword evidence="1" id="KW-1133">Transmembrane helix</keyword>
<dbReference type="Proteomes" id="UP000298663">
    <property type="component" value="Unassembled WGS sequence"/>
</dbReference>
<reference evidence="2 3" key="2">
    <citation type="journal article" date="2019" name="G3 (Bethesda)">
        <title>Hybrid Assembly of the Genome of the Entomopathogenic Nematode Steinernema carpocapsae Identifies the X-Chromosome.</title>
        <authorList>
            <person name="Serra L."/>
            <person name="Macchietto M."/>
            <person name="Macias-Munoz A."/>
            <person name="McGill C.J."/>
            <person name="Rodriguez I.M."/>
            <person name="Rodriguez B."/>
            <person name="Murad R."/>
            <person name="Mortazavi A."/>
        </authorList>
    </citation>
    <scope>NUCLEOTIDE SEQUENCE [LARGE SCALE GENOMIC DNA]</scope>
    <source>
        <strain evidence="2 3">ALL</strain>
    </source>
</reference>
<evidence type="ECO:0000256" key="1">
    <source>
        <dbReference type="SAM" id="Phobius"/>
    </source>
</evidence>
<keyword evidence="1" id="KW-0472">Membrane</keyword>
<proteinExistence type="predicted"/>
<comment type="caution">
    <text evidence="2">The sequence shown here is derived from an EMBL/GenBank/DDBJ whole genome shotgun (WGS) entry which is preliminary data.</text>
</comment>
<protein>
    <submittedName>
        <fullName evidence="2">Uncharacterized protein</fullName>
    </submittedName>
</protein>
<dbReference type="EMBL" id="AZBU02000001">
    <property type="protein sequence ID" value="TMS39024.1"/>
    <property type="molecule type" value="Genomic_DNA"/>
</dbReference>
<gene>
    <name evidence="2" type="ORF">L596_005621</name>
</gene>
<evidence type="ECO:0000313" key="3">
    <source>
        <dbReference type="Proteomes" id="UP000298663"/>
    </source>
</evidence>
<name>A0A4U8V0U2_STECR</name>
<keyword evidence="3" id="KW-1185">Reference proteome</keyword>
<dbReference type="AlphaFoldDB" id="A0A4U8V0U2"/>